<feature type="transmembrane region" description="Helical" evidence="1">
    <location>
        <begin position="102"/>
        <end position="126"/>
    </location>
</feature>
<keyword evidence="1" id="KW-0812">Transmembrane</keyword>
<dbReference type="Proteomes" id="UP000807353">
    <property type="component" value="Unassembled WGS sequence"/>
</dbReference>
<feature type="transmembrane region" description="Helical" evidence="1">
    <location>
        <begin position="161"/>
        <end position="184"/>
    </location>
</feature>
<feature type="transmembrane region" description="Helical" evidence="1">
    <location>
        <begin position="69"/>
        <end position="90"/>
    </location>
</feature>
<keyword evidence="1" id="KW-0472">Membrane</keyword>
<dbReference type="AlphaFoldDB" id="A0A9P6CH96"/>
<protein>
    <submittedName>
        <fullName evidence="2">Uncharacterized protein</fullName>
    </submittedName>
</protein>
<accession>A0A9P6CH96</accession>
<dbReference type="OrthoDB" id="3239304at2759"/>
<evidence type="ECO:0000313" key="2">
    <source>
        <dbReference type="EMBL" id="KAF9465982.1"/>
    </source>
</evidence>
<reference evidence="2" key="1">
    <citation type="submission" date="2020-11" db="EMBL/GenBank/DDBJ databases">
        <authorList>
            <consortium name="DOE Joint Genome Institute"/>
            <person name="Ahrendt S."/>
            <person name="Riley R."/>
            <person name="Andreopoulos W."/>
            <person name="Labutti K."/>
            <person name="Pangilinan J."/>
            <person name="Ruiz-Duenas F.J."/>
            <person name="Barrasa J.M."/>
            <person name="Sanchez-Garcia M."/>
            <person name="Camarero S."/>
            <person name="Miyauchi S."/>
            <person name="Serrano A."/>
            <person name="Linde D."/>
            <person name="Babiker R."/>
            <person name="Drula E."/>
            <person name="Ayuso-Fernandez I."/>
            <person name="Pacheco R."/>
            <person name="Padilla G."/>
            <person name="Ferreira P."/>
            <person name="Barriuso J."/>
            <person name="Kellner H."/>
            <person name="Castanera R."/>
            <person name="Alfaro M."/>
            <person name="Ramirez L."/>
            <person name="Pisabarro A.G."/>
            <person name="Kuo A."/>
            <person name="Tritt A."/>
            <person name="Lipzen A."/>
            <person name="He G."/>
            <person name="Yan M."/>
            <person name="Ng V."/>
            <person name="Cullen D."/>
            <person name="Martin F."/>
            <person name="Rosso M.-N."/>
            <person name="Henrissat B."/>
            <person name="Hibbett D."/>
            <person name="Martinez A.T."/>
            <person name="Grigoriev I.V."/>
        </authorList>
    </citation>
    <scope>NUCLEOTIDE SEQUENCE</scope>
    <source>
        <strain evidence="2">CBS 247.69</strain>
    </source>
</reference>
<comment type="caution">
    <text evidence="2">The sequence shown here is derived from an EMBL/GenBank/DDBJ whole genome shotgun (WGS) entry which is preliminary data.</text>
</comment>
<dbReference type="EMBL" id="MU150244">
    <property type="protein sequence ID" value="KAF9465982.1"/>
    <property type="molecule type" value="Genomic_DNA"/>
</dbReference>
<sequence length="208" mass="23322">MSNASTTINHVASVPHRGDSTKYCCLIVPVRYISIILATLALLLSTIYGIVGILVLQRLNAHLTDLHRMAIYFHIFVHFSFGLISVLGFYAILLKRPGATSFYIAIVIGQLLFSIGSGAICLFLLFKPSRLQDLSSNQCISMFSDIFTRNLCQRTQLTRGLAVASLIVIWLVEIATFIVGNRFLSQLREESMHLEMLDPKYERDGFDC</sequence>
<evidence type="ECO:0000256" key="1">
    <source>
        <dbReference type="SAM" id="Phobius"/>
    </source>
</evidence>
<evidence type="ECO:0000313" key="3">
    <source>
        <dbReference type="Proteomes" id="UP000807353"/>
    </source>
</evidence>
<keyword evidence="3" id="KW-1185">Reference proteome</keyword>
<organism evidence="2 3">
    <name type="scientific">Collybia nuda</name>
    <dbReference type="NCBI Taxonomy" id="64659"/>
    <lineage>
        <taxon>Eukaryota</taxon>
        <taxon>Fungi</taxon>
        <taxon>Dikarya</taxon>
        <taxon>Basidiomycota</taxon>
        <taxon>Agaricomycotina</taxon>
        <taxon>Agaricomycetes</taxon>
        <taxon>Agaricomycetidae</taxon>
        <taxon>Agaricales</taxon>
        <taxon>Tricholomatineae</taxon>
        <taxon>Clitocybaceae</taxon>
        <taxon>Collybia</taxon>
    </lineage>
</organism>
<proteinExistence type="predicted"/>
<feature type="transmembrane region" description="Helical" evidence="1">
    <location>
        <begin position="32"/>
        <end position="57"/>
    </location>
</feature>
<name>A0A9P6CH96_9AGAR</name>
<gene>
    <name evidence="2" type="ORF">BDZ94DRAFT_1159102</name>
</gene>
<keyword evidence="1" id="KW-1133">Transmembrane helix</keyword>